<dbReference type="InterPro" id="IPR040108">
    <property type="entry name" value="Laa1/Sip1/HEATR5"/>
</dbReference>
<dbReference type="GO" id="GO:0005794">
    <property type="term" value="C:Golgi apparatus"/>
    <property type="evidence" value="ECO:0007669"/>
    <property type="project" value="TreeGrafter"/>
</dbReference>
<organism evidence="4 5">
    <name type="scientific">Carpinus fangiana</name>
    <dbReference type="NCBI Taxonomy" id="176857"/>
    <lineage>
        <taxon>Eukaryota</taxon>
        <taxon>Viridiplantae</taxon>
        <taxon>Streptophyta</taxon>
        <taxon>Embryophyta</taxon>
        <taxon>Tracheophyta</taxon>
        <taxon>Spermatophyta</taxon>
        <taxon>Magnoliopsida</taxon>
        <taxon>eudicotyledons</taxon>
        <taxon>Gunneridae</taxon>
        <taxon>Pentapetalae</taxon>
        <taxon>rosids</taxon>
        <taxon>fabids</taxon>
        <taxon>Fagales</taxon>
        <taxon>Betulaceae</taxon>
        <taxon>Carpinus</taxon>
    </lineage>
</organism>
<proteinExistence type="inferred from homology"/>
<comment type="similarity">
    <text evidence="1">Belongs to the HEATR5 family.</text>
</comment>
<dbReference type="InterPro" id="IPR011989">
    <property type="entry name" value="ARM-like"/>
</dbReference>
<protein>
    <recommendedName>
        <fullName evidence="3">LAA1-like C-terminal TPR repeats domain-containing protein</fullName>
    </recommendedName>
</protein>
<dbReference type="GO" id="GO:0006897">
    <property type="term" value="P:endocytosis"/>
    <property type="evidence" value="ECO:0007669"/>
    <property type="project" value="TreeGrafter"/>
</dbReference>
<dbReference type="OrthoDB" id="192608at2759"/>
<dbReference type="GO" id="GO:0030139">
    <property type="term" value="C:endocytic vesicle"/>
    <property type="evidence" value="ECO:0007669"/>
    <property type="project" value="TreeGrafter"/>
</dbReference>
<dbReference type="Proteomes" id="UP000327013">
    <property type="component" value="Unassembled WGS sequence"/>
</dbReference>
<dbReference type="EMBL" id="VIBQ01000014">
    <property type="protein sequence ID" value="KAB8349592.1"/>
    <property type="molecule type" value="Genomic_DNA"/>
</dbReference>
<evidence type="ECO:0000259" key="3">
    <source>
        <dbReference type="Pfam" id="PF25808"/>
    </source>
</evidence>
<dbReference type="Pfam" id="PF25468">
    <property type="entry name" value="HEAT_HEATR5A"/>
    <property type="match status" value="1"/>
</dbReference>
<gene>
    <name evidence="4" type="ORF">FH972_023616</name>
</gene>
<keyword evidence="5" id="KW-1185">Reference proteome</keyword>
<dbReference type="GO" id="GO:0042147">
    <property type="term" value="P:retrograde transport, endosome to Golgi"/>
    <property type="evidence" value="ECO:0007669"/>
    <property type="project" value="TreeGrafter"/>
</dbReference>
<dbReference type="SUPFAM" id="SSF48371">
    <property type="entry name" value="ARM repeat"/>
    <property type="match status" value="2"/>
</dbReference>
<comment type="caution">
    <text evidence="4">The sequence shown here is derived from an EMBL/GenBank/DDBJ whole genome shotgun (WGS) entry which is preliminary data.</text>
</comment>
<dbReference type="InterPro" id="IPR057981">
    <property type="entry name" value="TPR_LAA1-like_C"/>
</dbReference>
<feature type="region of interest" description="Disordered" evidence="2">
    <location>
        <begin position="2025"/>
        <end position="2050"/>
    </location>
</feature>
<feature type="region of interest" description="Disordered" evidence="2">
    <location>
        <begin position="279"/>
        <end position="311"/>
    </location>
</feature>
<dbReference type="PANTHER" id="PTHR21663:SF0">
    <property type="entry name" value="HEAT REPEAT-CONTAINING PROTEIN 5B"/>
    <property type="match status" value="1"/>
</dbReference>
<dbReference type="GO" id="GO:0005829">
    <property type="term" value="C:cytosol"/>
    <property type="evidence" value="ECO:0007669"/>
    <property type="project" value="GOC"/>
</dbReference>
<evidence type="ECO:0000256" key="2">
    <source>
        <dbReference type="SAM" id="MobiDB-lite"/>
    </source>
</evidence>
<dbReference type="InterPro" id="IPR046837">
    <property type="entry name" value="Laa1/Sip1/HEATR5-like_HEAT"/>
</dbReference>
<dbReference type="InterPro" id="IPR016024">
    <property type="entry name" value="ARM-type_fold"/>
</dbReference>
<dbReference type="Gene3D" id="1.25.10.10">
    <property type="entry name" value="Leucine-rich Repeat Variant"/>
    <property type="match status" value="2"/>
</dbReference>
<accession>A0A5N6KW27</accession>
<evidence type="ECO:0000313" key="4">
    <source>
        <dbReference type="EMBL" id="KAB8349592.1"/>
    </source>
</evidence>
<reference evidence="4 5" key="1">
    <citation type="submission" date="2019-06" db="EMBL/GenBank/DDBJ databases">
        <title>A chromosomal-level reference genome of Carpinus fangiana (Coryloideae, Betulaceae).</title>
        <authorList>
            <person name="Yang X."/>
            <person name="Wang Z."/>
            <person name="Zhang L."/>
            <person name="Hao G."/>
            <person name="Liu J."/>
            <person name="Yang Y."/>
        </authorList>
    </citation>
    <scope>NUCLEOTIDE SEQUENCE [LARGE SCALE GENOMIC DNA]</scope>
    <source>
        <strain evidence="4">Cfa_2016G</strain>
        <tissue evidence="4">Leaf</tissue>
    </source>
</reference>
<feature type="compositionally biased region" description="Basic and acidic residues" evidence="2">
    <location>
        <begin position="2032"/>
        <end position="2041"/>
    </location>
</feature>
<dbReference type="Pfam" id="PF25808">
    <property type="entry name" value="TPR_LAA1_C"/>
    <property type="match status" value="1"/>
</dbReference>
<evidence type="ECO:0000256" key="1">
    <source>
        <dbReference type="ARBA" id="ARBA00008304"/>
    </source>
</evidence>
<dbReference type="GO" id="GO:0016020">
    <property type="term" value="C:membrane"/>
    <property type="evidence" value="ECO:0007669"/>
    <property type="project" value="TreeGrafter"/>
</dbReference>
<name>A0A5N6KW27_9ROSI</name>
<sequence>MTTTTVNGATSGDATKQELDIEKLHALPSEQQDLYLLTFTSDLARHVAALDKDASTAQQANIKKEVLKIIKLSSPAPTRVIRNNVGSCLAEIFSKGDRKLLFETVNELIALLNVPGKGDKELRVKHAATHCLGAVFEAAGDSAISASATACASMLRLMKPAQNQTGFRATLYRSLGRTIRGIGKLADEGTAQDVWKSCRNAATGDRSLLVQANACWCLEQLAQATSYFDNSSDFDRLQSTLWKTMDSSSPLVRRAAASCLSSVYVKNYVATPVPEKARFKKAKKTKQRLPDDDDTGEAVERAGSPNPSVAPTGLSFGLADILKQLSSQYCRTSTSNRIRTGIIHSYMRLVKGLGETVVGESYGIIALHLFNDLLGSPSVTNNRYRLLITRKFVQDILSKVIGCRLLGESGQIKAVKFLVNDVLKDYPQSDIKERIEPSKYTLTGALDALGSLMQYLGSAVNGVAELCRSGLLQVLEHPSYTVQVHTAKCLQIFVQVCPQQLLPSATICLNSVTREVGFLTGARKSPRRCLGLALGLASVISTSSKQPLYGSVEVYSRVLSQATAFLKSSSGSDLRVSATQIQVSWVLIGSLMSLGPSFVKIHLSQLLLLWKNALPKPLGKNNAGQEGLLELSFLTHVRECALGSMKAFFTFNSRLLTLDVSNRLASLLQNTAEFLGTLPKRKSTEDKDKLLYPSLQLHDYDLMVRRRLFECYADLLAQSPRASYETFIQSNVVSLAVSAFADPETMSTHSISSSIATSSGNFETIWEVGDNSGYGITGLVKSLDLMSVVGGTEESLQRHWMSGSSIDALVDATIQSPMSTAIEHDPLKLYTSPDAQSAQPLATAVIDAAIRLFAMCLPFQAPRVQQGVLEQMSSQSSSSNPQQLPARDVAVSINVAAALLYALQVACSETSMGSGDMKNQRIQRAVQDLLHGFLAHPDHSTRHLASEGLGRLCKTGGNDFLTQEVTYLVDRIIKEPDPFARSGCALALGCVSSQVGGMAAGIHMKKIVGILTSLAMDPHPTVHFWALDSLSKVADSTGLSFSSYVPGTLGMLAQLYVAESHGEENVSLASSNLELECSSLAAVTRCVTSMINVLGPDIQDMTKARNMILTLTYQFQTESSQTVATESLRCLEGLSMYASGQISTKPYLRQLQSKMASEDPDVSNTALTGLYNAMRKDAEDVIASADAGLEDQLWLALNDSFGTGIVLEMIKDWVHQTGMSNIDTWVRRIQTVLTRAKKHKLRKENVTQDADGAHEPDTIDEEVAGFAASAAQTSKDDPDIEPEASQELLRWQVRCVAMNALNSILGDVVKDVAAHGRSDAAELLQDRIGEVIRIAFSASTAAVIELRIVGIQLIGRLLEIFGRVPDPDFPEVTLLEQYQAQISSALTPAFAADSSPALAAEAVNVCALFISTGIVTDKERMGRILRLLISALEDFSKTSETLSIGELQGLSSNAQVMVRLAVFSAWAELQNATHEQRYLNDIVSPHLARLTPLWLSSLQEYARLKFEPDISTAGAGAPVTGKLDDIYAALNRETLLAFYQASWLNFVEAIASLIDLNSDFVFNALEGKVIDEEQDEKRIKTNDINYRDEPVAFFFVLFGISFEALLAKPNEESIINHQRTLEILQALEKILRPSVAGSAIYQDAIFTETMDIFDRLALTEGLEVQTVIVDIARNMCVAHPSARRSHETNNDEALSDDIEQLFELTRIIVLVISNHIPKLSEDQTPTRSTLSEDAVQLILQSLTALVSAAAVFPAIIKSDLHACIFHIFAALLASPPCQTSLVPQALPILRGFVTSIVVSISDPKQHQHHRNESISQLRTALHRFSLAVQHAQRREHEAAAVAERNALLAGTILLTAGARVLPPDDAVVLDFVSELTSGCLESASTTKVAAGLCRSLILLPTSARSSERSVSSTEAQIAAHIVPHLISFMIAPQSDVDGLNEARSIVSQALTSFANATGEQSKGAAYAVVVPALLRRAELVGKGVWLETSARLLDLAGRDPDRFRGVLHGMDGQQKSFAEEVIRKGGGAGGAKKVDDGEAKEPSIALKLDF</sequence>
<feature type="domain" description="LAA1-like C-terminal TPR repeats" evidence="3">
    <location>
        <begin position="1865"/>
        <end position="2033"/>
    </location>
</feature>
<dbReference type="Pfam" id="PF20210">
    <property type="entry name" value="Laa1_Sip1_HTR5"/>
    <property type="match status" value="1"/>
</dbReference>
<evidence type="ECO:0000313" key="5">
    <source>
        <dbReference type="Proteomes" id="UP000327013"/>
    </source>
</evidence>
<dbReference type="GO" id="GO:0008104">
    <property type="term" value="P:intracellular protein localization"/>
    <property type="evidence" value="ECO:0007669"/>
    <property type="project" value="TreeGrafter"/>
</dbReference>
<dbReference type="PANTHER" id="PTHR21663">
    <property type="entry name" value="HYPOTHETICAL HEAT DOMAIN-CONTAINING"/>
    <property type="match status" value="1"/>
</dbReference>